<evidence type="ECO:0000256" key="1">
    <source>
        <dbReference type="SAM" id="MobiDB-lite"/>
    </source>
</evidence>
<dbReference type="AlphaFoldDB" id="A0A8H7ZZK6"/>
<proteinExistence type="predicted"/>
<dbReference type="Proteomes" id="UP000673691">
    <property type="component" value="Unassembled WGS sequence"/>
</dbReference>
<evidence type="ECO:0000313" key="3">
    <source>
        <dbReference type="Proteomes" id="UP000673691"/>
    </source>
</evidence>
<keyword evidence="3" id="KW-1185">Reference proteome</keyword>
<feature type="compositionally biased region" description="Basic residues" evidence="1">
    <location>
        <begin position="47"/>
        <end position="69"/>
    </location>
</feature>
<feature type="region of interest" description="Disordered" evidence="1">
    <location>
        <begin position="227"/>
        <end position="267"/>
    </location>
</feature>
<sequence>NPPQPHRDHPLPRTPPWPPAARPLRRKRFPVRFENALAPSRNDAKAHSRARRRSQGHPHTALPKRHRLRPAADPVAAGKGGGRGGGRALRDGVPDLTASRAFLGGWRQREKQQRGSGVAGGRRGRRPPSTSGAAAVVVGRRRRPGPPAAGGRRSRAADDDAPPGAAQRREGQASQEAPRRAGEAGGGGGCSVVACRAGEGSRAEVKIKNLCGRERAEEPFFSYWRGRAGENSNRKVEISEPGSHATPPAPVWPSHSDLLPPTPFRQK</sequence>
<feature type="region of interest" description="Disordered" evidence="1">
    <location>
        <begin position="1"/>
        <end position="191"/>
    </location>
</feature>
<accession>A0A8H7ZZK6</accession>
<feature type="compositionally biased region" description="Basic and acidic residues" evidence="1">
    <location>
        <begin position="1"/>
        <end position="11"/>
    </location>
</feature>
<name>A0A8H7ZZK6_9FUNG</name>
<organism evidence="2 3">
    <name type="scientific">Olpidium bornovanus</name>
    <dbReference type="NCBI Taxonomy" id="278681"/>
    <lineage>
        <taxon>Eukaryota</taxon>
        <taxon>Fungi</taxon>
        <taxon>Fungi incertae sedis</taxon>
        <taxon>Olpidiomycota</taxon>
        <taxon>Olpidiomycotina</taxon>
        <taxon>Olpidiomycetes</taxon>
        <taxon>Olpidiales</taxon>
        <taxon>Olpidiaceae</taxon>
        <taxon>Olpidium</taxon>
    </lineage>
</organism>
<feature type="compositionally biased region" description="Low complexity" evidence="1">
    <location>
        <begin position="127"/>
        <end position="138"/>
    </location>
</feature>
<reference evidence="2 3" key="1">
    <citation type="journal article" name="Sci. Rep.">
        <title>Genome-scale phylogenetic analyses confirm Olpidium as the closest living zoosporic fungus to the non-flagellated, terrestrial fungi.</title>
        <authorList>
            <person name="Chang Y."/>
            <person name="Rochon D."/>
            <person name="Sekimoto S."/>
            <person name="Wang Y."/>
            <person name="Chovatia M."/>
            <person name="Sandor L."/>
            <person name="Salamov A."/>
            <person name="Grigoriev I.V."/>
            <person name="Stajich J.E."/>
            <person name="Spatafora J.W."/>
        </authorList>
    </citation>
    <scope>NUCLEOTIDE SEQUENCE [LARGE SCALE GENOMIC DNA]</scope>
    <source>
        <strain evidence="2">S191</strain>
    </source>
</reference>
<feature type="compositionally biased region" description="Gly residues" evidence="1">
    <location>
        <begin position="78"/>
        <end position="87"/>
    </location>
</feature>
<comment type="caution">
    <text evidence="2">The sequence shown here is derived from an EMBL/GenBank/DDBJ whole genome shotgun (WGS) entry which is preliminary data.</text>
</comment>
<evidence type="ECO:0000313" key="2">
    <source>
        <dbReference type="EMBL" id="KAG5462297.1"/>
    </source>
</evidence>
<dbReference type="EMBL" id="JAEFCI010002339">
    <property type="protein sequence ID" value="KAG5462297.1"/>
    <property type="molecule type" value="Genomic_DNA"/>
</dbReference>
<feature type="non-terminal residue" evidence="2">
    <location>
        <position position="1"/>
    </location>
</feature>
<feature type="compositionally biased region" description="Basic and acidic residues" evidence="1">
    <location>
        <begin position="167"/>
        <end position="182"/>
    </location>
</feature>
<protein>
    <submittedName>
        <fullName evidence="2">Uncharacterized protein</fullName>
    </submittedName>
</protein>
<feature type="compositionally biased region" description="Pro residues" evidence="1">
    <location>
        <begin position="12"/>
        <end position="21"/>
    </location>
</feature>
<gene>
    <name evidence="2" type="ORF">BJ554DRAFT_5397</name>
</gene>